<feature type="transmembrane region" description="Helical" evidence="9">
    <location>
        <begin position="197"/>
        <end position="213"/>
    </location>
</feature>
<dbReference type="InterPro" id="IPR045221">
    <property type="entry name" value="Sphingomyelin_synth-like"/>
</dbReference>
<dbReference type="GO" id="GO:0005886">
    <property type="term" value="C:plasma membrane"/>
    <property type="evidence" value="ECO:0007669"/>
    <property type="project" value="TreeGrafter"/>
</dbReference>
<evidence type="ECO:0000256" key="3">
    <source>
        <dbReference type="ARBA" id="ARBA00022679"/>
    </source>
</evidence>
<dbReference type="EMBL" id="CP151503">
    <property type="protein sequence ID" value="WZN60433.1"/>
    <property type="molecule type" value="Genomic_DNA"/>
</dbReference>
<keyword evidence="4 9" id="KW-0812">Transmembrane</keyword>
<evidence type="ECO:0000256" key="4">
    <source>
        <dbReference type="ARBA" id="ARBA00022692"/>
    </source>
</evidence>
<proteinExistence type="inferred from homology"/>
<dbReference type="InterPro" id="IPR025749">
    <property type="entry name" value="Sphingomyelin_synth-like_dom"/>
</dbReference>
<evidence type="ECO:0000256" key="8">
    <source>
        <dbReference type="ARBA" id="ARBA00023136"/>
    </source>
</evidence>
<accession>A0AAX4P3G3</accession>
<feature type="transmembrane region" description="Helical" evidence="9">
    <location>
        <begin position="12"/>
        <end position="33"/>
    </location>
</feature>
<keyword evidence="6 9" id="KW-1133">Transmembrane helix</keyword>
<evidence type="ECO:0000256" key="7">
    <source>
        <dbReference type="ARBA" id="ARBA00023098"/>
    </source>
</evidence>
<feature type="domain" description="Sphingomyelin synthase-like" evidence="10">
    <location>
        <begin position="144"/>
        <end position="211"/>
    </location>
</feature>
<comment type="similarity">
    <text evidence="2">Belongs to the sphingomyelin synthase family.</text>
</comment>
<evidence type="ECO:0000259" key="10">
    <source>
        <dbReference type="Pfam" id="PF14360"/>
    </source>
</evidence>
<keyword evidence="7" id="KW-0443">Lipid metabolism</keyword>
<dbReference type="GO" id="GO:0046513">
    <property type="term" value="P:ceramide biosynthetic process"/>
    <property type="evidence" value="ECO:0007669"/>
    <property type="project" value="TreeGrafter"/>
</dbReference>
<evidence type="ECO:0000256" key="9">
    <source>
        <dbReference type="SAM" id="Phobius"/>
    </source>
</evidence>
<dbReference type="GO" id="GO:0033188">
    <property type="term" value="F:sphingomyelin synthase activity"/>
    <property type="evidence" value="ECO:0007669"/>
    <property type="project" value="TreeGrafter"/>
</dbReference>
<dbReference type="CDD" id="cd01610">
    <property type="entry name" value="PAP2_like"/>
    <property type="match status" value="1"/>
</dbReference>
<evidence type="ECO:0000256" key="1">
    <source>
        <dbReference type="ARBA" id="ARBA00004141"/>
    </source>
</evidence>
<evidence type="ECO:0000313" key="12">
    <source>
        <dbReference type="Proteomes" id="UP001472866"/>
    </source>
</evidence>
<protein>
    <submittedName>
        <fullName evidence="11">Membrane-spanning protein</fullName>
    </submittedName>
</protein>
<keyword evidence="12" id="KW-1185">Reference proteome</keyword>
<sequence>MAQLEKDVFGVFLMLTCGYLFAAVAGIAADALAAEDGIRRPLPDLLFQALPEIEDAGEAVNDKAELAFLCVAAPVLLWRRKLRLAARQIYVIQSALWVLRAPAFLVTRLPNPYPKCRPVEGLSLASPGKILELALGVLRGTVHTCADVMFSGHTAGLTMILLVVLRHAPSAWPYFWSHFLGTVLVMVCSRFHYTTDVYVGFVVASFFCWWYFERVDRAMREARATPRRLGTLSSFLVWYEGDLHEGPGVHAKG</sequence>
<keyword evidence="5" id="KW-0746">Sphingolipid metabolism</keyword>
<dbReference type="AlphaFoldDB" id="A0AAX4P3G3"/>
<evidence type="ECO:0000256" key="5">
    <source>
        <dbReference type="ARBA" id="ARBA00022919"/>
    </source>
</evidence>
<dbReference type="Proteomes" id="UP001472866">
    <property type="component" value="Chromosome 03"/>
</dbReference>
<reference evidence="11 12" key="1">
    <citation type="submission" date="2024-03" db="EMBL/GenBank/DDBJ databases">
        <title>Complete genome sequence of the green alga Chloropicon roscoffensis RCC1871.</title>
        <authorList>
            <person name="Lemieux C."/>
            <person name="Pombert J.-F."/>
            <person name="Otis C."/>
            <person name="Turmel M."/>
        </authorList>
    </citation>
    <scope>NUCLEOTIDE SEQUENCE [LARGE SCALE GENOMIC DNA]</scope>
    <source>
        <strain evidence="11 12">RCC1871</strain>
    </source>
</reference>
<dbReference type="GO" id="GO:0005789">
    <property type="term" value="C:endoplasmic reticulum membrane"/>
    <property type="evidence" value="ECO:0007669"/>
    <property type="project" value="TreeGrafter"/>
</dbReference>
<dbReference type="PANTHER" id="PTHR21290:SF25">
    <property type="entry name" value="SPHINGOMYELIN SYNTHASE-RELATED PROTEIN 1"/>
    <property type="match status" value="1"/>
</dbReference>
<gene>
    <name evidence="11" type="ORF">HKI87_03g19620</name>
</gene>
<dbReference type="Pfam" id="PF14360">
    <property type="entry name" value="PAP2_C"/>
    <property type="match status" value="1"/>
</dbReference>
<evidence type="ECO:0000256" key="2">
    <source>
        <dbReference type="ARBA" id="ARBA00005441"/>
    </source>
</evidence>
<organism evidence="11 12">
    <name type="scientific">Chloropicon roscoffensis</name>
    <dbReference type="NCBI Taxonomy" id="1461544"/>
    <lineage>
        <taxon>Eukaryota</taxon>
        <taxon>Viridiplantae</taxon>
        <taxon>Chlorophyta</taxon>
        <taxon>Chloropicophyceae</taxon>
        <taxon>Chloropicales</taxon>
        <taxon>Chloropicaceae</taxon>
        <taxon>Chloropicon</taxon>
    </lineage>
</organism>
<feature type="transmembrane region" description="Helical" evidence="9">
    <location>
        <begin position="148"/>
        <end position="165"/>
    </location>
</feature>
<dbReference type="GO" id="GO:0000139">
    <property type="term" value="C:Golgi membrane"/>
    <property type="evidence" value="ECO:0007669"/>
    <property type="project" value="TreeGrafter"/>
</dbReference>
<keyword evidence="3" id="KW-0808">Transferase</keyword>
<dbReference type="PANTHER" id="PTHR21290">
    <property type="entry name" value="SPHINGOMYELIN SYNTHETASE"/>
    <property type="match status" value="1"/>
</dbReference>
<name>A0AAX4P3G3_9CHLO</name>
<evidence type="ECO:0000313" key="11">
    <source>
        <dbReference type="EMBL" id="WZN60433.1"/>
    </source>
</evidence>
<keyword evidence="8 9" id="KW-0472">Membrane</keyword>
<evidence type="ECO:0000256" key="6">
    <source>
        <dbReference type="ARBA" id="ARBA00022989"/>
    </source>
</evidence>
<dbReference type="GO" id="GO:0047493">
    <property type="term" value="F:ceramide cholinephosphotransferase activity"/>
    <property type="evidence" value="ECO:0007669"/>
    <property type="project" value="TreeGrafter"/>
</dbReference>
<comment type="subcellular location">
    <subcellularLocation>
        <location evidence="1">Membrane</location>
        <topology evidence="1">Multi-pass membrane protein</topology>
    </subcellularLocation>
</comment>